<dbReference type="GO" id="GO:0006281">
    <property type="term" value="P:DNA repair"/>
    <property type="evidence" value="ECO:0007669"/>
    <property type="project" value="TreeGrafter"/>
</dbReference>
<keyword evidence="3" id="KW-0498">Mitosis</keyword>
<keyword evidence="4" id="KW-0539">Nucleus</keyword>
<evidence type="ECO:0000256" key="4">
    <source>
        <dbReference type="ARBA" id="ARBA00023242"/>
    </source>
</evidence>
<evidence type="ECO:0000256" key="3">
    <source>
        <dbReference type="ARBA" id="ARBA00022776"/>
    </source>
</evidence>
<dbReference type="Pfam" id="PF20168">
    <property type="entry name" value="PDS5"/>
    <property type="match status" value="1"/>
</dbReference>
<accession>A0A8B8D843</accession>
<dbReference type="PANTHER" id="PTHR12663">
    <property type="entry name" value="ANDROGEN INDUCED INHIBITOR OF PROLIFERATION AS3 / PDS5-RELATED"/>
    <property type="match status" value="1"/>
</dbReference>
<evidence type="ECO:0000256" key="1">
    <source>
        <dbReference type="ARBA" id="ARBA00004123"/>
    </source>
</evidence>
<feature type="region of interest" description="Disordered" evidence="6">
    <location>
        <begin position="1129"/>
        <end position="1458"/>
    </location>
</feature>
<evidence type="ECO:0000313" key="7">
    <source>
        <dbReference type="Proteomes" id="UP000694844"/>
    </source>
</evidence>
<dbReference type="PANTHER" id="PTHR12663:SF0">
    <property type="entry name" value="PRECOCIOUS DISSOCIATION OF SISTERS 5, ISOFORM A"/>
    <property type="match status" value="1"/>
</dbReference>
<keyword evidence="2" id="KW-0132">Cell division</keyword>
<feature type="compositionally biased region" description="Low complexity" evidence="6">
    <location>
        <begin position="1348"/>
        <end position="1365"/>
    </location>
</feature>
<dbReference type="InterPro" id="IPR039776">
    <property type="entry name" value="Pds5"/>
</dbReference>
<feature type="compositionally biased region" description="Polar residues" evidence="6">
    <location>
        <begin position="1284"/>
        <end position="1302"/>
    </location>
</feature>
<dbReference type="InterPro" id="IPR011989">
    <property type="entry name" value="ARM-like"/>
</dbReference>
<dbReference type="GO" id="GO:0000785">
    <property type="term" value="C:chromatin"/>
    <property type="evidence" value="ECO:0007669"/>
    <property type="project" value="TreeGrafter"/>
</dbReference>
<dbReference type="InterPro" id="IPR016024">
    <property type="entry name" value="ARM-type_fold"/>
</dbReference>
<protein>
    <submittedName>
        <fullName evidence="8">Sister chromatid cohesion protein PDS5 homolog B-like</fullName>
    </submittedName>
</protein>
<dbReference type="OrthoDB" id="200660at2759"/>
<dbReference type="GO" id="GO:0007064">
    <property type="term" value="P:mitotic sister chromatid cohesion"/>
    <property type="evidence" value="ECO:0007669"/>
    <property type="project" value="InterPro"/>
</dbReference>
<dbReference type="RefSeq" id="XP_022324287.1">
    <property type="nucleotide sequence ID" value="XM_022468579.1"/>
</dbReference>
<proteinExistence type="predicted"/>
<dbReference type="GeneID" id="111125107"/>
<gene>
    <name evidence="8" type="primary">LOC111125107</name>
</gene>
<sequence length="1458" mass="164744">MTSVAGKKVVYPSGCKEVNEDLGKDELVRRLKLLARAFQDMGQDDNEQYSGLALYLASDYFMDHQSKDVRLLVACCIADVFRIFAPDAPYSEPAQLKEIFMFLIKQLRGLEEPDAPSFKRYFYLLENLAWVKSFNICIELEDSQEIFCSLFQLMFSIISEKHSNKVRNFILDMMAPLITEADAVSQELLDIILINIIEPYKTQKRVAYQLAKDLLIRTSNAIEPFIQTFFNNALMLGKSSESEVSDRLYDLIYELNQISPNVLLSVLPQLEFKLKSNVESERKKVTKLLAKMFSDPGSALADQNKALWNCFLGRFNDISILVRQCCVSHSQFLLQHHPDLFKDIVEQLKVRQHDPEETVRMEVVNVILTVAKNDFSVCTEELLGFIKERTLDKKFQIRQAALLGLGQLYKRFVLIEEYNRANVEKISWVKDKVFHAYYQSNNEDRLLVERVFNTCLVQYNAEVSERMKRLYLLYATIDDHAVRAFHEMLKNKNLVKIMVAQLVEAVEINLEGEKTIPLNRRLAAIAKTLPETNKANDHMKKFAMLLKDDKRMRHFVKTLVGSDCNSQKAQDLVKEILKKLGGPGPGQHNLFYNSIKSLMERIAPVMFDAAAIEMLVKHVDETVRGLGIITDGIDSAAEKGVRLLVALSSVYPHYFKTEETFELLLSFLKHDDEAVADLTIQIFINVGKSLQSDHPNIYTVLLPILQRSAKLGNPKQSKHAIKCISIVCQKKETILNQVFEYVKKSLTPESANFITSIVALGHIAKLCPTEFAADIKSIVSKTIVKDLLMMDRTSGPDTTDSWYSEHHVTEETMSKLQAMKMLVRWLEGLQSNANNSGTSTLRLLYTVIIHEGDLMEKGMINKPELARLRLQAGCCMLKLAEYKCYGDLITREQFQALALLMNDSCYHVRLNFALKLNKGLMMLRLPLEYMSIFSLAANDPLKERRAQIKNFLHTNISKRRDYIKQNPSIGARLFHFMPEYAIPYAVHLLAHDPDLQSHEHVEILKNIKECLWFLIEPLISKSEDYNYSFFRKMLENIKQCKDAQDPEDEAANKKLYAVCDIALGLLVSKATNITLKDSNVEPVLPAKCFVKQAKGYTNTKIYVPKELVIEGNKRKGVHDSILAPSEPEIVACPGPVVNPLPYTPRDKTSKPTKTKKSKKDQSEPDEIESPGKSPKEKSKRPRSKKENIDSQEENQSSGVPKKRGRKSAKKENMAENKKTDSDLDSSKESQELSTVCSSSDLEENSEQEQPEKLSKRGRPPKQTNSNSSSANSSPRRRGNSSDNVTKVKQINGASQKTSNLKSPTKDNPKVTLGKSRKRSAPTSSEESSPVKKTRGARAAQMKQDSSESEPSSPVSLESESSSVKSSPRKKASSSPAASRKTLTRSKVHSESESEGNRTPVRGRKGGATKQLKVDQFSTKVSTRNVRRGRSLANGTTDEDSQESPQSAAVSKRGRGRRK</sequence>
<evidence type="ECO:0000313" key="8">
    <source>
        <dbReference type="RefSeq" id="XP_022324287.1"/>
    </source>
</evidence>
<organism evidence="7 8">
    <name type="scientific">Crassostrea virginica</name>
    <name type="common">Eastern oyster</name>
    <dbReference type="NCBI Taxonomy" id="6565"/>
    <lineage>
        <taxon>Eukaryota</taxon>
        <taxon>Metazoa</taxon>
        <taxon>Spiralia</taxon>
        <taxon>Lophotrochozoa</taxon>
        <taxon>Mollusca</taxon>
        <taxon>Bivalvia</taxon>
        <taxon>Autobranchia</taxon>
        <taxon>Pteriomorphia</taxon>
        <taxon>Ostreida</taxon>
        <taxon>Ostreoidea</taxon>
        <taxon>Ostreidae</taxon>
        <taxon>Crassostrea</taxon>
    </lineage>
</organism>
<dbReference type="SUPFAM" id="SSF48371">
    <property type="entry name" value="ARM repeat"/>
    <property type="match status" value="1"/>
</dbReference>
<evidence type="ECO:0000256" key="5">
    <source>
        <dbReference type="ARBA" id="ARBA00023306"/>
    </source>
</evidence>
<evidence type="ECO:0000256" key="6">
    <source>
        <dbReference type="SAM" id="MobiDB-lite"/>
    </source>
</evidence>
<comment type="subcellular location">
    <subcellularLocation>
        <location evidence="1">Nucleus</location>
    </subcellularLocation>
</comment>
<dbReference type="Gene3D" id="1.25.10.10">
    <property type="entry name" value="Leucine-rich Repeat Variant"/>
    <property type="match status" value="2"/>
</dbReference>
<name>A0A8B8D843_CRAVI</name>
<dbReference type="KEGG" id="cvn:111125107"/>
<keyword evidence="5" id="KW-0131">Cell cycle</keyword>
<dbReference type="CDD" id="cd19953">
    <property type="entry name" value="PDS5"/>
    <property type="match status" value="1"/>
</dbReference>
<keyword evidence="7" id="KW-1185">Reference proteome</keyword>
<dbReference type="GO" id="GO:0005634">
    <property type="term" value="C:nucleus"/>
    <property type="evidence" value="ECO:0007669"/>
    <property type="project" value="UniProtKB-SubCell"/>
</dbReference>
<evidence type="ECO:0000256" key="2">
    <source>
        <dbReference type="ARBA" id="ARBA00022618"/>
    </source>
</evidence>
<feature type="compositionally biased region" description="Basic and acidic residues" evidence="6">
    <location>
        <begin position="1209"/>
        <end position="1230"/>
    </location>
</feature>
<reference evidence="8" key="1">
    <citation type="submission" date="2025-08" db="UniProtKB">
        <authorList>
            <consortium name="RefSeq"/>
        </authorList>
    </citation>
    <scope>IDENTIFICATION</scope>
    <source>
        <tissue evidence="8">Whole sample</tissue>
    </source>
</reference>
<dbReference type="GO" id="GO:0051301">
    <property type="term" value="P:cell division"/>
    <property type="evidence" value="ECO:0007669"/>
    <property type="project" value="UniProtKB-KW"/>
</dbReference>
<dbReference type="Proteomes" id="UP000694844">
    <property type="component" value="Chromosome 3"/>
</dbReference>
<feature type="compositionally biased region" description="Low complexity" evidence="6">
    <location>
        <begin position="1264"/>
        <end position="1273"/>
    </location>
</feature>